<name>A0A1J8QF73_9AGAM</name>
<dbReference type="STRING" id="180088.A0A1J8QF73"/>
<evidence type="ECO:0000256" key="1">
    <source>
        <dbReference type="SAM" id="MobiDB-lite"/>
    </source>
</evidence>
<accession>A0A1J8QF73</accession>
<comment type="caution">
    <text evidence="3">The sequence shown here is derived from an EMBL/GenBank/DDBJ whole genome shotgun (WGS) entry which is preliminary data.</text>
</comment>
<evidence type="ECO:0000313" key="4">
    <source>
        <dbReference type="Proteomes" id="UP000183567"/>
    </source>
</evidence>
<organism evidence="3 4">
    <name type="scientific">Rhizopogon vesiculosus</name>
    <dbReference type="NCBI Taxonomy" id="180088"/>
    <lineage>
        <taxon>Eukaryota</taxon>
        <taxon>Fungi</taxon>
        <taxon>Dikarya</taxon>
        <taxon>Basidiomycota</taxon>
        <taxon>Agaricomycotina</taxon>
        <taxon>Agaricomycetes</taxon>
        <taxon>Agaricomycetidae</taxon>
        <taxon>Boletales</taxon>
        <taxon>Suillineae</taxon>
        <taxon>Rhizopogonaceae</taxon>
        <taxon>Rhizopogon</taxon>
    </lineage>
</organism>
<dbReference type="PROSITE" id="PS50181">
    <property type="entry name" value="FBOX"/>
    <property type="match status" value="1"/>
</dbReference>
<dbReference type="EMBL" id="LVVM01000989">
    <property type="protein sequence ID" value="OJA19581.1"/>
    <property type="molecule type" value="Genomic_DNA"/>
</dbReference>
<reference evidence="3 4" key="1">
    <citation type="submission" date="2016-03" db="EMBL/GenBank/DDBJ databases">
        <title>Comparative genomics of the ectomycorrhizal sister species Rhizopogon vinicolor and Rhizopogon vesiculosus (Basidiomycota: Boletales) reveals a divergence of the mating type B locus.</title>
        <authorList>
            <person name="Mujic A.B."/>
            <person name="Kuo A."/>
            <person name="Tritt A."/>
            <person name="Lipzen A."/>
            <person name="Chen C."/>
            <person name="Johnson J."/>
            <person name="Sharma A."/>
            <person name="Barry K."/>
            <person name="Grigoriev I.V."/>
            <person name="Spatafora J.W."/>
        </authorList>
    </citation>
    <scope>NUCLEOTIDE SEQUENCE [LARGE SCALE GENOMIC DNA]</scope>
    <source>
        <strain evidence="3 4">AM-OR11-056</strain>
    </source>
</reference>
<sequence length="618" mass="70500">MSSDTKPADHMPADPDVVMTHPNQTATPPAAPRPQLHPVLDAVELHMNMPMNSWPKYAITGTADYKRRQDFLFKDHVMKFPPPGTVDTSARDVSLSTMFMHRMAHLQQTIELQGPAVKNDPRFTYLYDDMRFKRNIFYWRTFRLNDLPSEIISHIFRIAVWSTSTPADGTHIRLLLTAVCRKWRRSMIQDCTLWSAIWFRDPPPYARSLEWFKRAGGAPLDIRINEHDADWKSKDDDWRYKEDDHRFTADQMEELLDKIFVKVSQIRMLVLVVDNWPPALVVLHKLQEAAEAGNAINVERLEIHRMGQPFVWLGSGFEVKGRRSPVVLFGGQTQALKYLCLSGVHIDWNATPLSNLSTLDLRKIAMNVAPTLDRFREVLLACPRLHKLSLDGAGPQPAARRPDHDPVDLPHLKVLIIGGFSMVYSCYVFSQFKAPNVRDLTLMNLTGDDYAPMIILITGRFRELQLLTLYTVNVNPTEVGKKAMVRFLYAMPSLNYLRIASMKWHLIEIFNEDPRDHGLGRDSASQSFPEGRLVLCPRLQTIEFQQMSGKNIAEWAVKRKELGAPLKRAYVNSPYVSKVTAAEADMIQKVVGLYIAPLGSTTPEERELATRDDYGAVV</sequence>
<evidence type="ECO:0000313" key="3">
    <source>
        <dbReference type="EMBL" id="OJA19581.1"/>
    </source>
</evidence>
<gene>
    <name evidence="3" type="primary">RVUP11</name>
    <name evidence="3" type="ORF">AZE42_01442</name>
</gene>
<proteinExistence type="predicted"/>
<feature type="region of interest" description="Disordered" evidence="1">
    <location>
        <begin position="1"/>
        <end position="35"/>
    </location>
</feature>
<keyword evidence="4" id="KW-1185">Reference proteome</keyword>
<evidence type="ECO:0000259" key="2">
    <source>
        <dbReference type="PROSITE" id="PS50181"/>
    </source>
</evidence>
<feature type="compositionally biased region" description="Basic and acidic residues" evidence="1">
    <location>
        <begin position="1"/>
        <end position="13"/>
    </location>
</feature>
<dbReference type="SUPFAM" id="SSF52047">
    <property type="entry name" value="RNI-like"/>
    <property type="match status" value="1"/>
</dbReference>
<feature type="domain" description="F-box" evidence="2">
    <location>
        <begin position="141"/>
        <end position="197"/>
    </location>
</feature>
<protein>
    <recommendedName>
        <fullName evidence="2">F-box domain-containing protein</fullName>
    </recommendedName>
</protein>
<dbReference type="AlphaFoldDB" id="A0A1J8QF73"/>
<dbReference type="InterPro" id="IPR001810">
    <property type="entry name" value="F-box_dom"/>
</dbReference>
<dbReference type="Proteomes" id="UP000183567">
    <property type="component" value="Unassembled WGS sequence"/>
</dbReference>
<dbReference type="Gene3D" id="3.80.10.10">
    <property type="entry name" value="Ribonuclease Inhibitor"/>
    <property type="match status" value="1"/>
</dbReference>
<dbReference type="OrthoDB" id="3226575at2759"/>
<dbReference type="InterPro" id="IPR032675">
    <property type="entry name" value="LRR_dom_sf"/>
</dbReference>